<keyword evidence="12" id="KW-1185">Reference proteome</keyword>
<dbReference type="EMBL" id="JACGCI010000004">
    <property type="protein sequence ID" value="KAF6764312.1"/>
    <property type="molecule type" value="Genomic_DNA"/>
</dbReference>
<evidence type="ECO:0000313" key="11">
    <source>
        <dbReference type="EMBL" id="KAF6764312.1"/>
    </source>
</evidence>
<proteinExistence type="predicted"/>
<dbReference type="OrthoDB" id="347657at2759"/>
<name>A0A8H6MGW7_9AGAR</name>
<evidence type="ECO:0000256" key="1">
    <source>
        <dbReference type="ARBA" id="ARBA00012513"/>
    </source>
</evidence>
<dbReference type="PANTHER" id="PTHR24356:SF163">
    <property type="entry name" value="3-PHOSPHOINOSITIDE-DEPENDENT PROTEIN KINASE 1-RELATED"/>
    <property type="match status" value="1"/>
</dbReference>
<feature type="domain" description="Protein kinase" evidence="10">
    <location>
        <begin position="26"/>
        <end position="291"/>
    </location>
</feature>
<keyword evidence="9" id="KW-1133">Transmembrane helix</keyword>
<keyword evidence="3" id="KW-0808">Transferase</keyword>
<dbReference type="InterPro" id="IPR008271">
    <property type="entry name" value="Ser/Thr_kinase_AS"/>
</dbReference>
<evidence type="ECO:0000256" key="4">
    <source>
        <dbReference type="ARBA" id="ARBA00022741"/>
    </source>
</evidence>
<keyword evidence="9" id="KW-0812">Transmembrane</keyword>
<evidence type="ECO:0000256" key="5">
    <source>
        <dbReference type="ARBA" id="ARBA00022777"/>
    </source>
</evidence>
<dbReference type="AlphaFoldDB" id="A0A8H6MGW7"/>
<dbReference type="InterPro" id="IPR011009">
    <property type="entry name" value="Kinase-like_dom_sf"/>
</dbReference>
<dbReference type="Pfam" id="PF00069">
    <property type="entry name" value="Pkinase"/>
    <property type="match status" value="1"/>
</dbReference>
<accession>A0A8H6MGW7</accession>
<dbReference type="PROSITE" id="PS00108">
    <property type="entry name" value="PROTEIN_KINASE_ST"/>
    <property type="match status" value="1"/>
</dbReference>
<keyword evidence="6" id="KW-0067">ATP-binding</keyword>
<keyword evidence="4" id="KW-0547">Nucleotide-binding</keyword>
<keyword evidence="9" id="KW-0472">Membrane</keyword>
<dbReference type="Proteomes" id="UP000521943">
    <property type="component" value="Unassembled WGS sequence"/>
</dbReference>
<dbReference type="PROSITE" id="PS50011">
    <property type="entry name" value="PROTEIN_KINASE_DOM"/>
    <property type="match status" value="1"/>
</dbReference>
<feature type="transmembrane region" description="Helical" evidence="9">
    <location>
        <begin position="214"/>
        <end position="239"/>
    </location>
</feature>
<dbReference type="InterPro" id="IPR050236">
    <property type="entry name" value="Ser_Thr_kinase_AGC"/>
</dbReference>
<dbReference type="SUPFAM" id="SSF56112">
    <property type="entry name" value="Protein kinase-like (PK-like)"/>
    <property type="match status" value="1"/>
</dbReference>
<protein>
    <recommendedName>
        <fullName evidence="1">non-specific serine/threonine protein kinase</fullName>
        <ecNumber evidence="1">2.7.11.1</ecNumber>
    </recommendedName>
</protein>
<organism evidence="11 12">
    <name type="scientific">Ephemerocybe angulata</name>
    <dbReference type="NCBI Taxonomy" id="980116"/>
    <lineage>
        <taxon>Eukaryota</taxon>
        <taxon>Fungi</taxon>
        <taxon>Dikarya</taxon>
        <taxon>Basidiomycota</taxon>
        <taxon>Agaricomycotina</taxon>
        <taxon>Agaricomycetes</taxon>
        <taxon>Agaricomycetidae</taxon>
        <taxon>Agaricales</taxon>
        <taxon>Agaricineae</taxon>
        <taxon>Psathyrellaceae</taxon>
        <taxon>Ephemerocybe</taxon>
    </lineage>
</organism>
<dbReference type="EC" id="2.7.11.1" evidence="1"/>
<evidence type="ECO:0000256" key="3">
    <source>
        <dbReference type="ARBA" id="ARBA00022679"/>
    </source>
</evidence>
<evidence type="ECO:0000313" key="12">
    <source>
        <dbReference type="Proteomes" id="UP000521943"/>
    </source>
</evidence>
<dbReference type="FunFam" id="1.10.510.10:FF:000571">
    <property type="entry name" value="Maternal embryonic leucine zipper kinase"/>
    <property type="match status" value="1"/>
</dbReference>
<comment type="caution">
    <text evidence="11">The sequence shown here is derived from an EMBL/GenBank/DDBJ whole genome shotgun (WGS) entry which is preliminary data.</text>
</comment>
<evidence type="ECO:0000256" key="6">
    <source>
        <dbReference type="ARBA" id="ARBA00022840"/>
    </source>
</evidence>
<evidence type="ECO:0000256" key="7">
    <source>
        <dbReference type="ARBA" id="ARBA00047899"/>
    </source>
</evidence>
<evidence type="ECO:0000256" key="8">
    <source>
        <dbReference type="ARBA" id="ARBA00048679"/>
    </source>
</evidence>
<dbReference type="InterPro" id="IPR000719">
    <property type="entry name" value="Prot_kinase_dom"/>
</dbReference>
<dbReference type="Gene3D" id="1.10.510.10">
    <property type="entry name" value="Transferase(Phosphotransferase) domain 1"/>
    <property type="match status" value="1"/>
</dbReference>
<comment type="catalytic activity">
    <reaction evidence="8">
        <text>L-seryl-[protein] + ATP = O-phospho-L-seryl-[protein] + ADP + H(+)</text>
        <dbReference type="Rhea" id="RHEA:17989"/>
        <dbReference type="Rhea" id="RHEA-COMP:9863"/>
        <dbReference type="Rhea" id="RHEA-COMP:11604"/>
        <dbReference type="ChEBI" id="CHEBI:15378"/>
        <dbReference type="ChEBI" id="CHEBI:29999"/>
        <dbReference type="ChEBI" id="CHEBI:30616"/>
        <dbReference type="ChEBI" id="CHEBI:83421"/>
        <dbReference type="ChEBI" id="CHEBI:456216"/>
        <dbReference type="EC" id="2.7.11.1"/>
    </reaction>
</comment>
<evidence type="ECO:0000256" key="2">
    <source>
        <dbReference type="ARBA" id="ARBA00022527"/>
    </source>
</evidence>
<comment type="catalytic activity">
    <reaction evidence="7">
        <text>L-threonyl-[protein] + ATP = O-phospho-L-threonyl-[protein] + ADP + H(+)</text>
        <dbReference type="Rhea" id="RHEA:46608"/>
        <dbReference type="Rhea" id="RHEA-COMP:11060"/>
        <dbReference type="Rhea" id="RHEA-COMP:11605"/>
        <dbReference type="ChEBI" id="CHEBI:15378"/>
        <dbReference type="ChEBI" id="CHEBI:30013"/>
        <dbReference type="ChEBI" id="CHEBI:30616"/>
        <dbReference type="ChEBI" id="CHEBI:61977"/>
        <dbReference type="ChEBI" id="CHEBI:456216"/>
        <dbReference type="EC" id="2.7.11.1"/>
    </reaction>
</comment>
<keyword evidence="5 11" id="KW-0418">Kinase</keyword>
<dbReference type="GO" id="GO:0005524">
    <property type="term" value="F:ATP binding"/>
    <property type="evidence" value="ECO:0007669"/>
    <property type="project" value="UniProtKB-KW"/>
</dbReference>
<dbReference type="GO" id="GO:0004674">
    <property type="term" value="F:protein serine/threonine kinase activity"/>
    <property type="evidence" value="ECO:0007669"/>
    <property type="project" value="UniProtKB-KW"/>
</dbReference>
<dbReference type="Gene3D" id="3.30.200.20">
    <property type="entry name" value="Phosphorylase Kinase, domain 1"/>
    <property type="match status" value="1"/>
</dbReference>
<dbReference type="PANTHER" id="PTHR24356">
    <property type="entry name" value="SERINE/THREONINE-PROTEIN KINASE"/>
    <property type="match status" value="1"/>
</dbReference>
<evidence type="ECO:0000259" key="10">
    <source>
        <dbReference type="PROSITE" id="PS50011"/>
    </source>
</evidence>
<reference evidence="11 12" key="1">
    <citation type="submission" date="2020-07" db="EMBL/GenBank/DDBJ databases">
        <title>Comparative genomics of pyrophilous fungi reveals a link between fire events and developmental genes.</title>
        <authorList>
            <consortium name="DOE Joint Genome Institute"/>
            <person name="Steindorff A.S."/>
            <person name="Carver A."/>
            <person name="Calhoun S."/>
            <person name="Stillman K."/>
            <person name="Liu H."/>
            <person name="Lipzen A."/>
            <person name="Pangilinan J."/>
            <person name="Labutti K."/>
            <person name="Bruns T.D."/>
            <person name="Grigoriev I.V."/>
        </authorList>
    </citation>
    <scope>NUCLEOTIDE SEQUENCE [LARGE SCALE GENOMIC DNA]</scope>
    <source>
        <strain evidence="11 12">CBS 144469</strain>
    </source>
</reference>
<keyword evidence="2" id="KW-0723">Serine/threonine-protein kinase</keyword>
<dbReference type="SMART" id="SM00220">
    <property type="entry name" value="S_TKc"/>
    <property type="match status" value="1"/>
</dbReference>
<evidence type="ECO:0000256" key="9">
    <source>
        <dbReference type="SAM" id="Phobius"/>
    </source>
</evidence>
<gene>
    <name evidence="11" type="ORF">DFP72DRAFT_871507</name>
</gene>
<dbReference type="GO" id="GO:0035556">
    <property type="term" value="P:intracellular signal transduction"/>
    <property type="evidence" value="ECO:0007669"/>
    <property type="project" value="TreeGrafter"/>
</dbReference>
<sequence>MPRTVPRREALHQATMSRRIATIQDFDVGDEIAWGSLATISVATHKRTGKVYALKVLNKMHLARKKMVRSAMMEKEALVTLCSRPELHPGIVRLHYCFHDPVNLFFVLDLAPNGDLKEMVLKNGPLSLECARFYTAQMVDAILFMHKAGVVHRDIKPENCLLDESMRIKVADFGSAYVNPDLETYRTSTFVGTAMFISPEMLSRSKCDPKGPDIWAIGVCLFFYLFGTYPFAAATDYLVMERIKKLDYAVPEGCEPEPADLIKKLLVSDPADRLGMKPHSSPKALRDHAFFAGPEKIEWEKLWECPVPKIEPNPALKGQQPEDKNEDDLLAKFEELQLVHDDNLN</sequence>